<dbReference type="AlphaFoldDB" id="A0A5N4WU20"/>
<dbReference type="Gene3D" id="2.40.128.110">
    <property type="entry name" value="Lipid/polyisoprenoid-binding, YceI-like"/>
    <property type="match status" value="1"/>
</dbReference>
<evidence type="ECO:0000313" key="2">
    <source>
        <dbReference type="EMBL" id="KAB1859790.1"/>
    </source>
</evidence>
<dbReference type="PANTHER" id="PTHR34406:SF1">
    <property type="entry name" value="PROTEIN YCEI"/>
    <property type="match status" value="1"/>
</dbReference>
<sequence length="198" mass="22471">MICHVEPYGTSFLFWFSRCGYVLAILMSMQSVRASSWHLTPHSEVGFHIDTFGMTFVKGQFEKVQSSLQFNPQQPEQATAEVILDIISIDLNKPSFKQMVLGPDLFYVEKYKTATFTSTQFKALGDHRYQILGNLTLRDVTRPISFNAKLVPNSNNSDLLDVEAYTLIRRSDFGMKKAFGGVGEKVKIQVIGQWKKSD</sequence>
<dbReference type="SUPFAM" id="SSF101874">
    <property type="entry name" value="YceI-like"/>
    <property type="match status" value="1"/>
</dbReference>
<dbReference type="Proteomes" id="UP000325788">
    <property type="component" value="Unassembled WGS sequence"/>
</dbReference>
<evidence type="ECO:0000313" key="3">
    <source>
        <dbReference type="Proteomes" id="UP000325788"/>
    </source>
</evidence>
<dbReference type="InterPro" id="IPR007372">
    <property type="entry name" value="Lipid/polyisoprenoid-bd_YceI"/>
</dbReference>
<gene>
    <name evidence="2" type="ORF">F4W09_01320</name>
</gene>
<dbReference type="PANTHER" id="PTHR34406">
    <property type="entry name" value="PROTEIN YCEI"/>
    <property type="match status" value="1"/>
</dbReference>
<feature type="domain" description="Lipid/polyisoprenoid-binding YceI-like" evidence="1">
    <location>
        <begin position="36"/>
        <end position="195"/>
    </location>
</feature>
<dbReference type="InterPro" id="IPR036761">
    <property type="entry name" value="TTHA0802/YceI-like_sf"/>
</dbReference>
<dbReference type="Pfam" id="PF04264">
    <property type="entry name" value="YceI"/>
    <property type="match status" value="1"/>
</dbReference>
<dbReference type="SMART" id="SM00867">
    <property type="entry name" value="YceI"/>
    <property type="match status" value="1"/>
</dbReference>
<dbReference type="EMBL" id="VXLD01000001">
    <property type="protein sequence ID" value="KAB1859790.1"/>
    <property type="molecule type" value="Genomic_DNA"/>
</dbReference>
<name>A0A5N4WU20_9GAMM</name>
<proteinExistence type="predicted"/>
<accession>A0A5N4WU20</accession>
<comment type="caution">
    <text evidence="2">The sequence shown here is derived from an EMBL/GenBank/DDBJ whole genome shotgun (WGS) entry which is preliminary data.</text>
</comment>
<reference evidence="2 3" key="1">
    <citation type="submission" date="2019-09" db="EMBL/GenBank/DDBJ databases">
        <title>Draft genome sequence of Acinetobacter tandoii W4-4-4 isolated from environmental water sample.</title>
        <authorList>
            <person name="Wee S.K."/>
            <person name="Yan B."/>
            <person name="Mustaffa S.B."/>
            <person name="Yap E.P.H."/>
        </authorList>
    </citation>
    <scope>NUCLEOTIDE SEQUENCE [LARGE SCALE GENOMIC DNA]</scope>
    <source>
        <strain evidence="2 3">W4-4-4</strain>
    </source>
</reference>
<evidence type="ECO:0000259" key="1">
    <source>
        <dbReference type="SMART" id="SM00867"/>
    </source>
</evidence>
<organism evidence="2 3">
    <name type="scientific">Acinetobacter tandoii</name>
    <dbReference type="NCBI Taxonomy" id="202954"/>
    <lineage>
        <taxon>Bacteria</taxon>
        <taxon>Pseudomonadati</taxon>
        <taxon>Pseudomonadota</taxon>
        <taxon>Gammaproteobacteria</taxon>
        <taxon>Moraxellales</taxon>
        <taxon>Moraxellaceae</taxon>
        <taxon>Acinetobacter</taxon>
    </lineage>
</organism>
<protein>
    <submittedName>
        <fullName evidence="2">YceI family protein</fullName>
    </submittedName>
</protein>